<gene>
    <name evidence="2" type="ORF">GLOTRDRAFT_74885</name>
</gene>
<dbReference type="OMA" id="LVTWQQI"/>
<evidence type="ECO:0000313" key="2">
    <source>
        <dbReference type="EMBL" id="EPQ56294.1"/>
    </source>
</evidence>
<protein>
    <submittedName>
        <fullName evidence="2">PLP-dependent transferase</fullName>
    </submittedName>
</protein>
<dbReference type="GO" id="GO:0016740">
    <property type="term" value="F:transferase activity"/>
    <property type="evidence" value="ECO:0007669"/>
    <property type="project" value="UniProtKB-KW"/>
</dbReference>
<dbReference type="EMBL" id="KB469300">
    <property type="protein sequence ID" value="EPQ56294.1"/>
    <property type="molecule type" value="Genomic_DNA"/>
</dbReference>
<keyword evidence="3" id="KW-1185">Reference proteome</keyword>
<dbReference type="Pfam" id="PF00266">
    <property type="entry name" value="Aminotran_5"/>
    <property type="match status" value="1"/>
</dbReference>
<sequence length="430" mass="46068">MSPTLDVAAARAQFPSLASGFVFAENAGGSQVLGACVERISDYLLHTNVQHGAGYARSLQATARVNEGKRAVAELFGAEGNGEDYVVLGPSSTQLLENLARALEKDVRPGEEIIITGEHETNATPWKHLAARTSASLRLWPHTPAPASSANSNPYAVALQLDALLPLITPNTRLVALSACSNLLGSAVDVKAVVDAVKARAQELRARKVEVCVDCVAYAPHRRMEVSKWGVEYAVCSLYKVYGPHISALYAAPSALPALSSLAHHFLPTTTSPIYKIQPGGPGYELAYACTAVPAYLRALSPSRTLAESFALIQAHEAGLVRRLVGWLEAEAQGRRGVRLVGEGVGAGERRVPTVSFVVQGRRSQDVVGVFDETGTVGIRYGHCYAYGLVERLEPKIDIDDAVVRVSLVHYNTLEEVEKIIEVLDKALDG</sequence>
<dbReference type="Proteomes" id="UP000030669">
    <property type="component" value="Unassembled WGS sequence"/>
</dbReference>
<dbReference type="InterPro" id="IPR015424">
    <property type="entry name" value="PyrdxlP-dep_Trfase"/>
</dbReference>
<dbReference type="eggNOG" id="KOG1549">
    <property type="taxonomic scope" value="Eukaryota"/>
</dbReference>
<evidence type="ECO:0000313" key="3">
    <source>
        <dbReference type="Proteomes" id="UP000030669"/>
    </source>
</evidence>
<dbReference type="OrthoDB" id="420046at2759"/>
<organism evidence="2 3">
    <name type="scientific">Gloeophyllum trabeum (strain ATCC 11539 / FP-39264 / Madison 617)</name>
    <name type="common">Brown rot fungus</name>
    <dbReference type="NCBI Taxonomy" id="670483"/>
    <lineage>
        <taxon>Eukaryota</taxon>
        <taxon>Fungi</taxon>
        <taxon>Dikarya</taxon>
        <taxon>Basidiomycota</taxon>
        <taxon>Agaricomycotina</taxon>
        <taxon>Agaricomycetes</taxon>
        <taxon>Gloeophyllales</taxon>
        <taxon>Gloeophyllaceae</taxon>
        <taxon>Gloeophyllum</taxon>
    </lineage>
</organism>
<accession>S7RT56</accession>
<dbReference type="InterPro" id="IPR015422">
    <property type="entry name" value="PyrdxlP-dep_Trfase_small"/>
</dbReference>
<keyword evidence="2" id="KW-0808">Transferase</keyword>
<proteinExistence type="predicted"/>
<dbReference type="RefSeq" id="XP_007865052.1">
    <property type="nucleotide sequence ID" value="XM_007866861.1"/>
</dbReference>
<feature type="domain" description="Aminotransferase class V" evidence="1">
    <location>
        <begin position="23"/>
        <end position="419"/>
    </location>
</feature>
<dbReference type="AlphaFoldDB" id="S7RT56"/>
<dbReference type="InterPro" id="IPR015421">
    <property type="entry name" value="PyrdxlP-dep_Trfase_major"/>
</dbReference>
<dbReference type="SUPFAM" id="SSF53383">
    <property type="entry name" value="PLP-dependent transferases"/>
    <property type="match status" value="1"/>
</dbReference>
<dbReference type="HOGENOM" id="CLU_003433_2_2_1"/>
<reference evidence="2 3" key="1">
    <citation type="journal article" date="2012" name="Science">
        <title>The Paleozoic origin of enzymatic lignin decomposition reconstructed from 31 fungal genomes.</title>
        <authorList>
            <person name="Floudas D."/>
            <person name="Binder M."/>
            <person name="Riley R."/>
            <person name="Barry K."/>
            <person name="Blanchette R.A."/>
            <person name="Henrissat B."/>
            <person name="Martinez A.T."/>
            <person name="Otillar R."/>
            <person name="Spatafora J.W."/>
            <person name="Yadav J.S."/>
            <person name="Aerts A."/>
            <person name="Benoit I."/>
            <person name="Boyd A."/>
            <person name="Carlson A."/>
            <person name="Copeland A."/>
            <person name="Coutinho P.M."/>
            <person name="de Vries R.P."/>
            <person name="Ferreira P."/>
            <person name="Findley K."/>
            <person name="Foster B."/>
            <person name="Gaskell J."/>
            <person name="Glotzer D."/>
            <person name="Gorecki P."/>
            <person name="Heitman J."/>
            <person name="Hesse C."/>
            <person name="Hori C."/>
            <person name="Igarashi K."/>
            <person name="Jurgens J.A."/>
            <person name="Kallen N."/>
            <person name="Kersten P."/>
            <person name="Kohler A."/>
            <person name="Kuees U."/>
            <person name="Kumar T.K.A."/>
            <person name="Kuo A."/>
            <person name="LaButti K."/>
            <person name="Larrondo L.F."/>
            <person name="Lindquist E."/>
            <person name="Ling A."/>
            <person name="Lombard V."/>
            <person name="Lucas S."/>
            <person name="Lundell T."/>
            <person name="Martin R."/>
            <person name="McLaughlin D.J."/>
            <person name="Morgenstern I."/>
            <person name="Morin E."/>
            <person name="Murat C."/>
            <person name="Nagy L.G."/>
            <person name="Nolan M."/>
            <person name="Ohm R.A."/>
            <person name="Patyshakuliyeva A."/>
            <person name="Rokas A."/>
            <person name="Ruiz-Duenas F.J."/>
            <person name="Sabat G."/>
            <person name="Salamov A."/>
            <person name="Samejima M."/>
            <person name="Schmutz J."/>
            <person name="Slot J.C."/>
            <person name="St John F."/>
            <person name="Stenlid J."/>
            <person name="Sun H."/>
            <person name="Sun S."/>
            <person name="Syed K."/>
            <person name="Tsang A."/>
            <person name="Wiebenga A."/>
            <person name="Young D."/>
            <person name="Pisabarro A."/>
            <person name="Eastwood D.C."/>
            <person name="Martin F."/>
            <person name="Cullen D."/>
            <person name="Grigoriev I.V."/>
            <person name="Hibbett D.S."/>
        </authorList>
    </citation>
    <scope>NUCLEOTIDE SEQUENCE [LARGE SCALE GENOMIC DNA]</scope>
    <source>
        <strain evidence="2 3">ATCC 11539</strain>
    </source>
</reference>
<dbReference type="KEGG" id="gtr:GLOTRDRAFT_74885"/>
<name>S7RT56_GLOTA</name>
<dbReference type="Gene3D" id="3.90.1150.10">
    <property type="entry name" value="Aspartate Aminotransferase, domain 1"/>
    <property type="match status" value="1"/>
</dbReference>
<dbReference type="STRING" id="670483.S7RT56"/>
<dbReference type="PANTHER" id="PTHR43586:SF21">
    <property type="entry name" value="PYRIDOXAL PHOSPHATE (PLP)-DEPENDENT ASPARTATE AMINOTRANSFERASE SUPERFAMILY"/>
    <property type="match status" value="1"/>
</dbReference>
<evidence type="ECO:0000259" key="1">
    <source>
        <dbReference type="Pfam" id="PF00266"/>
    </source>
</evidence>
<dbReference type="GeneID" id="19308471"/>
<dbReference type="InterPro" id="IPR000192">
    <property type="entry name" value="Aminotrans_V_dom"/>
</dbReference>
<dbReference type="PANTHER" id="PTHR43586">
    <property type="entry name" value="CYSTEINE DESULFURASE"/>
    <property type="match status" value="1"/>
</dbReference>
<dbReference type="Gene3D" id="3.40.640.10">
    <property type="entry name" value="Type I PLP-dependent aspartate aminotransferase-like (Major domain)"/>
    <property type="match status" value="1"/>
</dbReference>